<dbReference type="RefSeq" id="XP_003661551.1">
    <property type="nucleotide sequence ID" value="XM_003661503.1"/>
</dbReference>
<dbReference type="OrthoDB" id="5244495at2759"/>
<keyword evidence="3" id="KW-1185">Reference proteome</keyword>
<dbReference type="InParanoid" id="G2Q8W1"/>
<proteinExistence type="predicted"/>
<organism evidence="2 3">
    <name type="scientific">Thermothelomyces thermophilus (strain ATCC 42464 / BCRC 31852 / DSM 1799)</name>
    <name type="common">Sporotrichum thermophile</name>
    <dbReference type="NCBI Taxonomy" id="573729"/>
    <lineage>
        <taxon>Eukaryota</taxon>
        <taxon>Fungi</taxon>
        <taxon>Dikarya</taxon>
        <taxon>Ascomycota</taxon>
        <taxon>Pezizomycotina</taxon>
        <taxon>Sordariomycetes</taxon>
        <taxon>Sordariomycetidae</taxon>
        <taxon>Sordariales</taxon>
        <taxon>Chaetomiaceae</taxon>
        <taxon>Thermothelomyces</taxon>
    </lineage>
</organism>
<dbReference type="HOGENOM" id="CLU_1556345_0_0_1"/>
<dbReference type="KEGG" id="mtm:MYCTH_2108831"/>
<dbReference type="EMBL" id="CP003003">
    <property type="protein sequence ID" value="AEO56306.1"/>
    <property type="molecule type" value="Genomic_DNA"/>
</dbReference>
<reference evidence="2 3" key="1">
    <citation type="journal article" date="2011" name="Nat. Biotechnol.">
        <title>Comparative genomic analysis of the thermophilic biomass-degrading fungi Myceliophthora thermophila and Thielavia terrestris.</title>
        <authorList>
            <person name="Berka R.M."/>
            <person name="Grigoriev I.V."/>
            <person name="Otillar R."/>
            <person name="Salamov A."/>
            <person name="Grimwood J."/>
            <person name="Reid I."/>
            <person name="Ishmael N."/>
            <person name="John T."/>
            <person name="Darmond C."/>
            <person name="Moisan M.-C."/>
            <person name="Henrissat B."/>
            <person name="Coutinho P.M."/>
            <person name="Lombard V."/>
            <person name="Natvig D.O."/>
            <person name="Lindquist E."/>
            <person name="Schmutz J."/>
            <person name="Lucas S."/>
            <person name="Harris P."/>
            <person name="Powlowski J."/>
            <person name="Bellemare A."/>
            <person name="Taylor D."/>
            <person name="Butler G."/>
            <person name="de Vries R.P."/>
            <person name="Allijn I.E."/>
            <person name="van den Brink J."/>
            <person name="Ushinsky S."/>
            <person name="Storms R."/>
            <person name="Powell A.J."/>
            <person name="Paulsen I.T."/>
            <person name="Elbourne L.D.H."/>
            <person name="Baker S.E."/>
            <person name="Magnuson J."/>
            <person name="LaBoissiere S."/>
            <person name="Clutterbuck A.J."/>
            <person name="Martinez D."/>
            <person name="Wogulis M."/>
            <person name="de Leon A.L."/>
            <person name="Rey M.W."/>
            <person name="Tsang A."/>
        </authorList>
    </citation>
    <scope>NUCLEOTIDE SEQUENCE [LARGE SCALE GENOMIC DNA]</scope>
    <source>
        <strain evidence="3">ATCC 42464 / BCRC 31852 / DSM 1799</strain>
    </source>
</reference>
<sequence length="172" mass="20288">MGGKVWSREEEEYFWLRLIPHSPKRLGDDMFFNEEKDWGWVGEMMTQYMGNRARRKYTQLCVFEHYFLNASLSRFSPNVGNLCARYWRYEQHQLRLRARALRIQQEAAQSDSEANASGESSTSQAESPIEVNSVVDQDTPIVINYEGLFVTQQHKFRMDMAVPLWGYGYRHC</sequence>
<dbReference type="AlphaFoldDB" id="G2Q8W1"/>
<accession>G2Q8W1</accession>
<feature type="compositionally biased region" description="Polar residues" evidence="1">
    <location>
        <begin position="110"/>
        <end position="126"/>
    </location>
</feature>
<evidence type="ECO:0000256" key="1">
    <source>
        <dbReference type="SAM" id="MobiDB-lite"/>
    </source>
</evidence>
<name>G2Q8W1_THET4</name>
<dbReference type="STRING" id="573729.G2Q8W1"/>
<feature type="region of interest" description="Disordered" evidence="1">
    <location>
        <begin position="107"/>
        <end position="130"/>
    </location>
</feature>
<dbReference type="VEuPathDB" id="FungiDB:MYCTH_2108831"/>
<dbReference type="GeneID" id="11510356"/>
<evidence type="ECO:0000313" key="3">
    <source>
        <dbReference type="Proteomes" id="UP000007322"/>
    </source>
</evidence>
<evidence type="ECO:0000313" key="2">
    <source>
        <dbReference type="EMBL" id="AEO56306.1"/>
    </source>
</evidence>
<dbReference type="Proteomes" id="UP000007322">
    <property type="component" value="Chromosome 2"/>
</dbReference>
<dbReference type="eggNOG" id="ENOG502RPZR">
    <property type="taxonomic scope" value="Eukaryota"/>
</dbReference>
<protein>
    <submittedName>
        <fullName evidence="2">Uncharacterized protein</fullName>
    </submittedName>
</protein>
<gene>
    <name evidence="2" type="ORF">MYCTH_2108831</name>
</gene>